<gene>
    <name evidence="10" type="primary">lptG</name>
    <name evidence="10" type="ORF">V6X51_08620</name>
</gene>
<evidence type="ECO:0000256" key="7">
    <source>
        <dbReference type="ARBA" id="ARBA00023136"/>
    </source>
</evidence>
<dbReference type="PANTHER" id="PTHR33529:SF2">
    <property type="entry name" value="LIPOPOLYSACCHARIDE EXPORT SYSTEM PERMEASE PROTEIN LPTG"/>
    <property type="match status" value="1"/>
</dbReference>
<keyword evidence="6 9" id="KW-1133">Transmembrane helix</keyword>
<dbReference type="Pfam" id="PF03739">
    <property type="entry name" value="LptF_LptG"/>
    <property type="match status" value="1"/>
</dbReference>
<keyword evidence="7 9" id="KW-0472">Membrane</keyword>
<evidence type="ECO:0000256" key="2">
    <source>
        <dbReference type="ARBA" id="ARBA00004651"/>
    </source>
</evidence>
<reference evidence="10 11" key="1">
    <citation type="submission" date="2024-02" db="EMBL/GenBank/DDBJ databases">
        <title>New especies of Spiribacter isolated from saline water.</title>
        <authorList>
            <person name="Leon M.J."/>
            <person name="De La Haba R."/>
            <person name="Sanchez-Porro C."/>
            <person name="Ventosa A."/>
        </authorList>
    </citation>
    <scope>NUCLEOTIDE SEQUENCE [LARGE SCALE GENOMIC DNA]</scope>
    <source>
        <strain evidence="11">ag22IC6-196</strain>
    </source>
</reference>
<dbReference type="PANTHER" id="PTHR33529">
    <property type="entry name" value="SLR0882 PROTEIN-RELATED"/>
    <property type="match status" value="1"/>
</dbReference>
<feature type="transmembrane region" description="Helical" evidence="9">
    <location>
        <begin position="16"/>
        <end position="39"/>
    </location>
</feature>
<comment type="caution">
    <text evidence="10">The sequence shown here is derived from an EMBL/GenBank/DDBJ whole genome shotgun (WGS) entry which is preliminary data.</text>
</comment>
<feature type="transmembrane region" description="Helical" evidence="9">
    <location>
        <begin position="310"/>
        <end position="327"/>
    </location>
</feature>
<comment type="subunit">
    <text evidence="8">Component of the lipopolysaccharide transport and assembly complex. The LptBFG transporter is composed of two ATP-binding proteins (LptB) and two transmembrane proteins (LptF and LptG).</text>
</comment>
<dbReference type="NCBIfam" id="TIGR04408">
    <property type="entry name" value="LptG_lptG"/>
    <property type="match status" value="1"/>
</dbReference>
<sequence>MAVATAAGGMNRLDRYIAATVLVGALMGLVVIVSLSFVFEFIDEADDIGRGDYDLAGAMAVVALSMVQRAYEAFPMATLIGALVSLGALAARSELIVMRAVGRSVGQIARAVVVAGIGLAVLAGLLGEFVAPPANQLAQTIRAEAAGGRVGTVGGGLWARDGDYRLRADRVVRADLLAGVRAYEIDGNQLMRIVTAPRARFVNGQWQLRDARVTALGDFPIRVETRERITLGGQLRPATLEVVVQDAQALPARELFRYIKYLQANELRSDQYQLALWVKLATPLATVVMLLLAVPLVFGSQRSTGVGQQVFLGVLIGLAFFLLNRFLGNAGLVYGLPPAASALAPTGLFLLIALVALRRVR</sequence>
<feature type="transmembrane region" description="Helical" evidence="9">
    <location>
        <begin position="339"/>
        <end position="357"/>
    </location>
</feature>
<dbReference type="InterPro" id="IPR005495">
    <property type="entry name" value="LptG/LptF_permease"/>
</dbReference>
<keyword evidence="4" id="KW-1003">Cell membrane</keyword>
<comment type="similarity">
    <text evidence="3">Belongs to the LptF/LptG family.</text>
</comment>
<comment type="function">
    <text evidence="1">Part of the ABC transporter complex LptBFG involved in the translocation of lipopolysaccharide (LPS) from the inner membrane to the outer membrane.</text>
</comment>
<dbReference type="RefSeq" id="WP_367951731.1">
    <property type="nucleotide sequence ID" value="NZ_JBAKFG010000003.1"/>
</dbReference>
<feature type="transmembrane region" description="Helical" evidence="9">
    <location>
        <begin position="111"/>
        <end position="131"/>
    </location>
</feature>
<keyword evidence="11" id="KW-1185">Reference proteome</keyword>
<keyword evidence="5 9" id="KW-0812">Transmembrane</keyword>
<accession>A0ABV3RZ78</accession>
<evidence type="ECO:0000256" key="6">
    <source>
        <dbReference type="ARBA" id="ARBA00022989"/>
    </source>
</evidence>
<evidence type="ECO:0000256" key="5">
    <source>
        <dbReference type="ARBA" id="ARBA00022692"/>
    </source>
</evidence>
<evidence type="ECO:0000313" key="11">
    <source>
        <dbReference type="Proteomes" id="UP001556636"/>
    </source>
</evidence>
<feature type="transmembrane region" description="Helical" evidence="9">
    <location>
        <begin position="274"/>
        <end position="298"/>
    </location>
</feature>
<dbReference type="Proteomes" id="UP001556636">
    <property type="component" value="Unassembled WGS sequence"/>
</dbReference>
<evidence type="ECO:0000256" key="8">
    <source>
        <dbReference type="ARBA" id="ARBA00026081"/>
    </source>
</evidence>
<evidence type="ECO:0000313" key="10">
    <source>
        <dbReference type="EMBL" id="MEX0373490.1"/>
    </source>
</evidence>
<feature type="transmembrane region" description="Helical" evidence="9">
    <location>
        <begin position="73"/>
        <end position="91"/>
    </location>
</feature>
<evidence type="ECO:0000256" key="3">
    <source>
        <dbReference type="ARBA" id="ARBA00007725"/>
    </source>
</evidence>
<evidence type="ECO:0000256" key="4">
    <source>
        <dbReference type="ARBA" id="ARBA00022475"/>
    </source>
</evidence>
<comment type="subcellular location">
    <subcellularLocation>
        <location evidence="2">Cell membrane</location>
        <topology evidence="2">Multi-pass membrane protein</topology>
    </subcellularLocation>
</comment>
<dbReference type="EMBL" id="JBAKFG010000003">
    <property type="protein sequence ID" value="MEX0373490.1"/>
    <property type="molecule type" value="Genomic_DNA"/>
</dbReference>
<organism evidence="10 11">
    <name type="scientific">Spiribacter roseus</name>
    <dbReference type="NCBI Taxonomy" id="1855875"/>
    <lineage>
        <taxon>Bacteria</taxon>
        <taxon>Pseudomonadati</taxon>
        <taxon>Pseudomonadota</taxon>
        <taxon>Gammaproteobacteria</taxon>
        <taxon>Chromatiales</taxon>
        <taxon>Ectothiorhodospiraceae</taxon>
        <taxon>Spiribacter</taxon>
    </lineage>
</organism>
<proteinExistence type="inferred from homology"/>
<dbReference type="InterPro" id="IPR030923">
    <property type="entry name" value="LptG"/>
</dbReference>
<protein>
    <submittedName>
        <fullName evidence="10">LPS export ABC transporter permease LptG</fullName>
    </submittedName>
</protein>
<evidence type="ECO:0000256" key="1">
    <source>
        <dbReference type="ARBA" id="ARBA00002265"/>
    </source>
</evidence>
<evidence type="ECO:0000256" key="9">
    <source>
        <dbReference type="SAM" id="Phobius"/>
    </source>
</evidence>
<name>A0ABV3RZ78_9GAMM</name>